<dbReference type="AlphaFoldDB" id="A0A8S0WBQ4"/>
<dbReference type="EMBL" id="CACVBS010000084">
    <property type="protein sequence ID" value="CAA7270068.1"/>
    <property type="molecule type" value="Genomic_DNA"/>
</dbReference>
<proteinExistence type="predicted"/>
<dbReference type="Proteomes" id="UP000467700">
    <property type="component" value="Unassembled WGS sequence"/>
</dbReference>
<keyword evidence="2" id="KW-0812">Transmembrane</keyword>
<comment type="caution">
    <text evidence="3">The sequence shown here is derived from an EMBL/GenBank/DDBJ whole genome shotgun (WGS) entry which is preliminary data.</text>
</comment>
<evidence type="ECO:0000256" key="1">
    <source>
        <dbReference type="SAM" id="MobiDB-lite"/>
    </source>
</evidence>
<feature type="transmembrane region" description="Helical" evidence="2">
    <location>
        <begin position="450"/>
        <end position="469"/>
    </location>
</feature>
<keyword evidence="2" id="KW-1133">Transmembrane helix</keyword>
<evidence type="ECO:0000256" key="2">
    <source>
        <dbReference type="SAM" id="Phobius"/>
    </source>
</evidence>
<evidence type="ECO:0000313" key="4">
    <source>
        <dbReference type="Proteomes" id="UP000467700"/>
    </source>
</evidence>
<keyword evidence="2" id="KW-0472">Membrane</keyword>
<organism evidence="3 4">
    <name type="scientific">Cyclocybe aegerita</name>
    <name type="common">Black poplar mushroom</name>
    <name type="synonym">Agrocybe aegerita</name>
    <dbReference type="NCBI Taxonomy" id="1973307"/>
    <lineage>
        <taxon>Eukaryota</taxon>
        <taxon>Fungi</taxon>
        <taxon>Dikarya</taxon>
        <taxon>Basidiomycota</taxon>
        <taxon>Agaricomycotina</taxon>
        <taxon>Agaricomycetes</taxon>
        <taxon>Agaricomycetidae</taxon>
        <taxon>Agaricales</taxon>
        <taxon>Agaricineae</taxon>
        <taxon>Bolbitiaceae</taxon>
        <taxon>Cyclocybe</taxon>
    </lineage>
</organism>
<accession>A0A8S0WBQ4</accession>
<protein>
    <submittedName>
        <fullName evidence="3">Uncharacterized protein</fullName>
    </submittedName>
</protein>
<name>A0A8S0WBQ4_CYCAE</name>
<feature type="region of interest" description="Disordered" evidence="1">
    <location>
        <begin position="1"/>
        <end position="21"/>
    </location>
</feature>
<keyword evidence="4" id="KW-1185">Reference proteome</keyword>
<reference evidence="3 4" key="1">
    <citation type="submission" date="2020-01" db="EMBL/GenBank/DDBJ databases">
        <authorList>
            <person name="Gupta K D."/>
        </authorList>
    </citation>
    <scope>NUCLEOTIDE SEQUENCE [LARGE SCALE GENOMIC DNA]</scope>
</reference>
<feature type="transmembrane region" description="Helical" evidence="2">
    <location>
        <begin position="399"/>
        <end position="416"/>
    </location>
</feature>
<dbReference type="OrthoDB" id="2657661at2759"/>
<feature type="transmembrane region" description="Helical" evidence="2">
    <location>
        <begin position="475"/>
        <end position="495"/>
    </location>
</feature>
<gene>
    <name evidence="3" type="ORF">AAE3_LOCUS12266</name>
</gene>
<sequence>MSGETAVYIPTSESDPSPSACVEDVSKRQRKHYAPISDYIPLLVGVTSYEYERYDRNVILEKVYYNRFMLDPLEMDFSPPATPENWTSYTHPEGAAYFQSTTLATYPILTDVYVYEDEPRARLEDYIQKILRYVGEHQVQLPKDDICLVLEFRQSGNCGYYFVNHTRKCLFWLDEFDAIDFLWAVRVSYEPSLVAHEMKSLYWLHNEYFPDPLVHPMDDDVLTELEDILHHAIGDALTSSSHTMPYPIDVLQKMLNLTKDVKRLDPQERGSGSTSMMYRFLYNFHHEYFLHLRGQKASRLNREQPIHPVQKQTLLMTIFSPLLLYGPEIHLKTLRKTAVDSTVRSADWNELLGRLTDDWKEFSLYATVLLNANVAFLAIQSVDEAAPPDGRSLPQRASYFSIVTSIGSIMLGLLLVRLHNTTSKPGTFLAQRTVSSWGLETLALMYSLPYALLMWGTGSFLGAFLIMAFDSHDKPTIVILSVCLVTLVFLLLWCISSSFENEEFWYPWPFRKVMHRFDHRFSKQREGRLRPRKSRESVST</sequence>
<evidence type="ECO:0000313" key="3">
    <source>
        <dbReference type="EMBL" id="CAA7270068.1"/>
    </source>
</evidence>